<comment type="subcellular location">
    <subcellularLocation>
        <location evidence="1">Membrane</location>
    </subcellularLocation>
</comment>
<dbReference type="Pfam" id="PF01094">
    <property type="entry name" value="ANF_receptor"/>
    <property type="match status" value="1"/>
</dbReference>
<dbReference type="EMBL" id="JASAOG010000067">
    <property type="protein sequence ID" value="KAK0055748.1"/>
    <property type="molecule type" value="Genomic_DNA"/>
</dbReference>
<dbReference type="GO" id="GO:0016020">
    <property type="term" value="C:membrane"/>
    <property type="evidence" value="ECO:0007669"/>
    <property type="project" value="UniProtKB-SubCell"/>
</dbReference>
<evidence type="ECO:0000313" key="8">
    <source>
        <dbReference type="Proteomes" id="UP001233172"/>
    </source>
</evidence>
<name>A0AAD8BKJ0_BIOPF</name>
<protein>
    <submittedName>
        <fullName evidence="7">Atrial natriuretic peptide receptor 1</fullName>
    </submittedName>
</protein>
<sequence>MESLLRSPAVIAALLVSLLYFGRHTTSMAPQTYCYTEESGKVIKAGIILPYHGHHKWLMPLVHPAIAIAWEEVIARNFKNLQDYRVEIRTADSQCSETIGPLAAINMYINRSAHVFFGPACDYSVAPVARFASSWGIPLLSAGALVTAFKYKAEYKLLTRVQ</sequence>
<keyword evidence="4" id="KW-0472">Membrane</keyword>
<evidence type="ECO:0000256" key="3">
    <source>
        <dbReference type="ARBA" id="ARBA00022989"/>
    </source>
</evidence>
<keyword evidence="2" id="KW-0812">Transmembrane</keyword>
<proteinExistence type="predicted"/>
<reference evidence="7" key="1">
    <citation type="journal article" date="2023" name="PLoS Negl. Trop. Dis.">
        <title>A genome sequence for Biomphalaria pfeifferi, the major vector snail for the human-infecting parasite Schistosoma mansoni.</title>
        <authorList>
            <person name="Bu L."/>
            <person name="Lu L."/>
            <person name="Laidemitt M.R."/>
            <person name="Zhang S.M."/>
            <person name="Mutuku M."/>
            <person name="Mkoji G."/>
            <person name="Steinauer M."/>
            <person name="Loker E.S."/>
        </authorList>
    </citation>
    <scope>NUCLEOTIDE SEQUENCE</scope>
    <source>
        <strain evidence="7">KasaAsao</strain>
    </source>
</reference>
<dbReference type="Proteomes" id="UP001233172">
    <property type="component" value="Unassembled WGS sequence"/>
</dbReference>
<dbReference type="InterPro" id="IPR001828">
    <property type="entry name" value="ANF_lig-bd_rcpt"/>
</dbReference>
<dbReference type="PANTHER" id="PTHR44755">
    <property type="entry name" value="NATRIURETIC PEPTIDE RECEPTOR 3-RELATED"/>
    <property type="match status" value="1"/>
</dbReference>
<evidence type="ECO:0000313" key="7">
    <source>
        <dbReference type="EMBL" id="KAK0055748.1"/>
    </source>
</evidence>
<dbReference type="GO" id="GO:0017046">
    <property type="term" value="F:peptide hormone binding"/>
    <property type="evidence" value="ECO:0007669"/>
    <property type="project" value="TreeGrafter"/>
</dbReference>
<feature type="non-terminal residue" evidence="7">
    <location>
        <position position="162"/>
    </location>
</feature>
<feature type="chain" id="PRO_5042059988" evidence="5">
    <location>
        <begin position="25"/>
        <end position="162"/>
    </location>
</feature>
<evidence type="ECO:0000256" key="5">
    <source>
        <dbReference type="SAM" id="SignalP"/>
    </source>
</evidence>
<dbReference type="AlphaFoldDB" id="A0AAD8BKJ0"/>
<keyword evidence="8" id="KW-1185">Reference proteome</keyword>
<comment type="caution">
    <text evidence="7">The sequence shown here is derived from an EMBL/GenBank/DDBJ whole genome shotgun (WGS) entry which is preliminary data.</text>
</comment>
<evidence type="ECO:0000256" key="4">
    <source>
        <dbReference type="ARBA" id="ARBA00023136"/>
    </source>
</evidence>
<evidence type="ECO:0000259" key="6">
    <source>
        <dbReference type="Pfam" id="PF01094"/>
    </source>
</evidence>
<keyword evidence="5" id="KW-0732">Signal</keyword>
<gene>
    <name evidence="7" type="ORF">Bpfe_014814</name>
</gene>
<dbReference type="Gene3D" id="3.40.50.2300">
    <property type="match status" value="1"/>
</dbReference>
<dbReference type="SUPFAM" id="SSF53822">
    <property type="entry name" value="Periplasmic binding protein-like I"/>
    <property type="match status" value="1"/>
</dbReference>
<dbReference type="PANTHER" id="PTHR44755:SF11">
    <property type="entry name" value="ATRIAL NATRIURETIC PEPTIDE RECEPTOR 3 ISOFORM X1"/>
    <property type="match status" value="1"/>
</dbReference>
<feature type="signal peptide" evidence="5">
    <location>
        <begin position="1"/>
        <end position="24"/>
    </location>
</feature>
<keyword evidence="7" id="KW-0675">Receptor</keyword>
<dbReference type="InterPro" id="IPR028082">
    <property type="entry name" value="Peripla_BP_I"/>
</dbReference>
<feature type="domain" description="Receptor ligand binding region" evidence="6">
    <location>
        <begin position="63"/>
        <end position="161"/>
    </location>
</feature>
<reference evidence="7" key="2">
    <citation type="submission" date="2023-04" db="EMBL/GenBank/DDBJ databases">
        <authorList>
            <person name="Bu L."/>
            <person name="Lu L."/>
            <person name="Laidemitt M.R."/>
            <person name="Zhang S.M."/>
            <person name="Mutuku M."/>
            <person name="Mkoji G."/>
            <person name="Steinauer M."/>
            <person name="Loker E.S."/>
        </authorList>
    </citation>
    <scope>NUCLEOTIDE SEQUENCE</scope>
    <source>
        <strain evidence="7">KasaAsao</strain>
        <tissue evidence="7">Whole Snail</tissue>
    </source>
</reference>
<evidence type="ECO:0000256" key="2">
    <source>
        <dbReference type="ARBA" id="ARBA00022692"/>
    </source>
</evidence>
<keyword evidence="3" id="KW-1133">Transmembrane helix</keyword>
<evidence type="ECO:0000256" key="1">
    <source>
        <dbReference type="ARBA" id="ARBA00004370"/>
    </source>
</evidence>
<dbReference type="InterPro" id="IPR052612">
    <property type="entry name" value="ANP_Clearance_Receptor"/>
</dbReference>
<dbReference type="GO" id="GO:0007165">
    <property type="term" value="P:signal transduction"/>
    <property type="evidence" value="ECO:0007669"/>
    <property type="project" value="TreeGrafter"/>
</dbReference>
<dbReference type="GO" id="GO:0038023">
    <property type="term" value="F:signaling receptor activity"/>
    <property type="evidence" value="ECO:0007669"/>
    <property type="project" value="TreeGrafter"/>
</dbReference>
<accession>A0AAD8BKJ0</accession>
<organism evidence="7 8">
    <name type="scientific">Biomphalaria pfeifferi</name>
    <name type="common">Bloodfluke planorb</name>
    <name type="synonym">Freshwater snail</name>
    <dbReference type="NCBI Taxonomy" id="112525"/>
    <lineage>
        <taxon>Eukaryota</taxon>
        <taxon>Metazoa</taxon>
        <taxon>Spiralia</taxon>
        <taxon>Lophotrochozoa</taxon>
        <taxon>Mollusca</taxon>
        <taxon>Gastropoda</taxon>
        <taxon>Heterobranchia</taxon>
        <taxon>Euthyneura</taxon>
        <taxon>Panpulmonata</taxon>
        <taxon>Hygrophila</taxon>
        <taxon>Lymnaeoidea</taxon>
        <taxon>Planorbidae</taxon>
        <taxon>Biomphalaria</taxon>
    </lineage>
</organism>